<name>A0A6I1NZ52_ACIBA</name>
<dbReference type="Proteomes" id="UP000233757">
    <property type="component" value="Unassembled WGS sequence"/>
</dbReference>
<reference evidence="1 4" key="2">
    <citation type="submission" date="2019-10" db="EMBL/GenBank/DDBJ databases">
        <title>Genetic environment of the oxa23 gene and comparative analysis of carbapenem resistant Acinetobacter baumannii isolates belonging to global clone 1, lineage 2 recovered in a burns hospital outbreak in 2012-2013.</title>
        <authorList>
            <person name="Douraghi M."/>
            <person name="Aris P."/>
            <person name="Kenyon J."/>
            <person name="Hamidian M."/>
        </authorList>
    </citation>
    <scope>NUCLEOTIDE SEQUENCE [LARGE SCALE GENOMIC DNA]</scope>
    <source>
        <strain evidence="1 4">ABS103</strain>
    </source>
</reference>
<evidence type="ECO:0000313" key="3">
    <source>
        <dbReference type="Proteomes" id="UP000233757"/>
    </source>
</evidence>
<gene>
    <name evidence="2" type="ORF">CV954_014975</name>
    <name evidence="1" type="ORF">F2P40_16005</name>
</gene>
<dbReference type="Proteomes" id="UP000461234">
    <property type="component" value="Unassembled WGS sequence"/>
</dbReference>
<sequence length="143" mass="16679">MKLQQVQDMISEKNWFKLDGVDEYICKDDINLGLKLVDWIDITEADLPTSLENFIFHLQQYSKVSSIQQCTAIFNYNSIKLQSVKLFKFTCSTYNDRLNVYFSIPSTFQLMKPIGDFYSLELIKFLNNEKGIAAIYKAYGEIK</sequence>
<evidence type="ECO:0000313" key="2">
    <source>
        <dbReference type="EMBL" id="PQL81504.1"/>
    </source>
</evidence>
<accession>A0A6I1NZ52</accession>
<proteinExistence type="predicted"/>
<organism evidence="1 4">
    <name type="scientific">Acinetobacter baumannii</name>
    <dbReference type="NCBI Taxonomy" id="470"/>
    <lineage>
        <taxon>Bacteria</taxon>
        <taxon>Pseudomonadati</taxon>
        <taxon>Pseudomonadota</taxon>
        <taxon>Gammaproteobacteria</taxon>
        <taxon>Moraxellales</taxon>
        <taxon>Moraxellaceae</taxon>
        <taxon>Acinetobacter</taxon>
        <taxon>Acinetobacter calcoaceticus/baumannii complex</taxon>
    </lineage>
</organism>
<evidence type="ECO:0000313" key="4">
    <source>
        <dbReference type="Proteomes" id="UP000461234"/>
    </source>
</evidence>
<dbReference type="EMBL" id="WIOC01000024">
    <property type="protein sequence ID" value="MQR50804.1"/>
    <property type="molecule type" value="Genomic_DNA"/>
</dbReference>
<dbReference type="RefSeq" id="WP_000776264.1">
    <property type="nucleotide sequence ID" value="NZ_CACSGV010000020.1"/>
</dbReference>
<comment type="caution">
    <text evidence="1">The sequence shown here is derived from an EMBL/GenBank/DDBJ whole genome shotgun (WGS) entry which is preliminary data.</text>
</comment>
<dbReference type="EMBL" id="PHJU02000033">
    <property type="protein sequence ID" value="PQL81504.1"/>
    <property type="molecule type" value="Genomic_DNA"/>
</dbReference>
<protein>
    <submittedName>
        <fullName evidence="1">Uncharacterized protein</fullName>
    </submittedName>
</protein>
<reference evidence="2 3" key="1">
    <citation type="submission" date="2018-02" db="EMBL/GenBank/DDBJ databases">
        <title>Acinetobacter baumanii whole genome sequence.</title>
        <authorList>
            <person name="Qasim Z.J."/>
        </authorList>
    </citation>
    <scope>NUCLEOTIDE SEQUENCE [LARGE SCALE GENOMIC DNA]</scope>
    <source>
        <strain evidence="2 3">ZQ8</strain>
    </source>
</reference>
<evidence type="ECO:0000313" key="1">
    <source>
        <dbReference type="EMBL" id="MQR50804.1"/>
    </source>
</evidence>
<dbReference type="AlphaFoldDB" id="A0A6I1NZ52"/>